<reference evidence="1 2" key="1">
    <citation type="submission" date="2022-11" db="EMBL/GenBank/DDBJ databases">
        <title>Mucor velutinosus strain NIH1002 WGS.</title>
        <authorList>
            <person name="Subramanian P."/>
            <person name="Mullikin J.C."/>
            <person name="Segre J.A."/>
            <person name="Zelazny A.M."/>
        </authorList>
    </citation>
    <scope>NUCLEOTIDE SEQUENCE [LARGE SCALE GENOMIC DNA]</scope>
    <source>
        <strain evidence="1 2">NIH1002</strain>
    </source>
</reference>
<accession>A0AAN7HZ21</accession>
<name>A0AAN7HZ21_9FUNG</name>
<dbReference type="RefSeq" id="XP_064680874.1">
    <property type="nucleotide sequence ID" value="XM_064821188.1"/>
</dbReference>
<evidence type="ECO:0000313" key="1">
    <source>
        <dbReference type="EMBL" id="KAK4514208.1"/>
    </source>
</evidence>
<dbReference type="Gene3D" id="3.80.10.10">
    <property type="entry name" value="Ribonuclease Inhibitor"/>
    <property type="match status" value="1"/>
</dbReference>
<sequence length="343" mass="39650">MQVINHRIRESFQTISEQYQHLHALRIRGLSTPLWLTPRFVATLRKKPFLTEIDAQLYGLDCEGVEKSIQALTSEENSVNLTGIRLPIWPRHNHHMNPLGTWRDTIRPLHDFEGLTHLELDAVSLSYVSTLNEGDGFDLDTIFNILPTWTTLKLSGSTLQLSEQACLQRNLPTSTRLHELALHKIAFSTSITDCLSRHCPKLKRLIMYDCQQQQSHDNQQLKISIDLQPLDLDLLVLYRVRHPYQSAESRASSGARYLCMNGQDWLHLSVKHDNDTCEARPVRDQSKINQITGYNEISREKWNPSRARYYTEEGWLQDVVFGYINVRCKSANKVFLDESRVIS</sequence>
<dbReference type="EMBL" id="JASEJX010000015">
    <property type="protein sequence ID" value="KAK4514208.1"/>
    <property type="molecule type" value="Genomic_DNA"/>
</dbReference>
<dbReference type="AlphaFoldDB" id="A0AAN7HZ21"/>
<organism evidence="1 2">
    <name type="scientific">Mucor velutinosus</name>
    <dbReference type="NCBI Taxonomy" id="708070"/>
    <lineage>
        <taxon>Eukaryota</taxon>
        <taxon>Fungi</taxon>
        <taxon>Fungi incertae sedis</taxon>
        <taxon>Mucoromycota</taxon>
        <taxon>Mucoromycotina</taxon>
        <taxon>Mucoromycetes</taxon>
        <taxon>Mucorales</taxon>
        <taxon>Mucorineae</taxon>
        <taxon>Mucoraceae</taxon>
        <taxon>Mucor</taxon>
    </lineage>
</organism>
<dbReference type="Proteomes" id="UP001304243">
    <property type="component" value="Unassembled WGS sequence"/>
</dbReference>
<comment type="caution">
    <text evidence="1">The sequence shown here is derived from an EMBL/GenBank/DDBJ whole genome shotgun (WGS) entry which is preliminary data.</text>
</comment>
<dbReference type="InterPro" id="IPR032675">
    <property type="entry name" value="LRR_dom_sf"/>
</dbReference>
<gene>
    <name evidence="1" type="ORF">ATC70_001796</name>
</gene>
<evidence type="ECO:0000313" key="2">
    <source>
        <dbReference type="Proteomes" id="UP001304243"/>
    </source>
</evidence>
<dbReference type="SUPFAM" id="SSF52047">
    <property type="entry name" value="RNI-like"/>
    <property type="match status" value="1"/>
</dbReference>
<dbReference type="GeneID" id="89945498"/>
<keyword evidence="2" id="KW-1185">Reference proteome</keyword>
<protein>
    <submittedName>
        <fullName evidence="1">Uncharacterized protein</fullName>
    </submittedName>
</protein>
<proteinExistence type="predicted"/>